<evidence type="ECO:0000259" key="1">
    <source>
        <dbReference type="Pfam" id="PF10021"/>
    </source>
</evidence>
<dbReference type="Gene3D" id="3.40.220.10">
    <property type="entry name" value="Leucine Aminopeptidase, subunit E, domain 1"/>
    <property type="match status" value="1"/>
</dbReference>
<dbReference type="Proteomes" id="UP000601435">
    <property type="component" value="Unassembled WGS sequence"/>
</dbReference>
<dbReference type="InterPro" id="IPR019261">
    <property type="entry name" value="PARG_cat_microbial"/>
</dbReference>
<comment type="caution">
    <text evidence="2">The sequence shown here is derived from an EMBL/GenBank/DDBJ whole genome shotgun (WGS) entry which is preliminary data.</text>
</comment>
<dbReference type="EMBL" id="CAJNJA010024008">
    <property type="protein sequence ID" value="CAE7520285.1"/>
    <property type="molecule type" value="Genomic_DNA"/>
</dbReference>
<feature type="non-terminal residue" evidence="2">
    <location>
        <position position="1"/>
    </location>
</feature>
<dbReference type="InterPro" id="IPR043472">
    <property type="entry name" value="Macro_dom-like"/>
</dbReference>
<accession>A0A812TC57</accession>
<dbReference type="AlphaFoldDB" id="A0A812TC57"/>
<proteinExistence type="predicted"/>
<dbReference type="Pfam" id="PF10021">
    <property type="entry name" value="PARG_cat_microb"/>
    <property type="match status" value="1"/>
</dbReference>
<sequence>DASALSFANADIPGGRYRSGGLAQEEDLCRLLPQLYPALKATPYPIPPGTVLVARDLLALRKPGTY</sequence>
<reference evidence="2" key="1">
    <citation type="submission" date="2021-02" db="EMBL/GenBank/DDBJ databases">
        <authorList>
            <person name="Dougan E. K."/>
            <person name="Rhodes N."/>
            <person name="Thang M."/>
            <person name="Chan C."/>
        </authorList>
    </citation>
    <scope>NUCLEOTIDE SEQUENCE</scope>
</reference>
<dbReference type="OrthoDB" id="9985428at2759"/>
<evidence type="ECO:0000313" key="3">
    <source>
        <dbReference type="Proteomes" id="UP000601435"/>
    </source>
</evidence>
<feature type="non-terminal residue" evidence="2">
    <location>
        <position position="66"/>
    </location>
</feature>
<protein>
    <submittedName>
        <fullName evidence="2">NPHP3 protein</fullName>
    </submittedName>
</protein>
<evidence type="ECO:0000313" key="2">
    <source>
        <dbReference type="EMBL" id="CAE7520285.1"/>
    </source>
</evidence>
<feature type="domain" description="Microbial-type PARG catalytic" evidence="1">
    <location>
        <begin position="4"/>
        <end position="41"/>
    </location>
</feature>
<keyword evidence="3" id="KW-1185">Reference proteome</keyword>
<gene>
    <name evidence="2" type="primary">NPHP3</name>
    <name evidence="2" type="ORF">SNEC2469_LOCUS14876</name>
</gene>
<organism evidence="2 3">
    <name type="scientific">Symbiodinium necroappetens</name>
    <dbReference type="NCBI Taxonomy" id="1628268"/>
    <lineage>
        <taxon>Eukaryota</taxon>
        <taxon>Sar</taxon>
        <taxon>Alveolata</taxon>
        <taxon>Dinophyceae</taxon>
        <taxon>Suessiales</taxon>
        <taxon>Symbiodiniaceae</taxon>
        <taxon>Symbiodinium</taxon>
    </lineage>
</organism>
<name>A0A812TC57_9DINO</name>